<protein>
    <submittedName>
        <fullName evidence="1">Uncharacterized protein</fullName>
    </submittedName>
</protein>
<evidence type="ECO:0000313" key="1">
    <source>
        <dbReference type="EMBL" id="MPM72832.1"/>
    </source>
</evidence>
<accession>A0A645C5B6</accession>
<organism evidence="1">
    <name type="scientific">bioreactor metagenome</name>
    <dbReference type="NCBI Taxonomy" id="1076179"/>
    <lineage>
        <taxon>unclassified sequences</taxon>
        <taxon>metagenomes</taxon>
        <taxon>ecological metagenomes</taxon>
    </lineage>
</organism>
<name>A0A645C5B6_9ZZZZ</name>
<reference evidence="1" key="1">
    <citation type="submission" date="2019-08" db="EMBL/GenBank/DDBJ databases">
        <authorList>
            <person name="Kucharzyk K."/>
            <person name="Murdoch R.W."/>
            <person name="Higgins S."/>
            <person name="Loffler F."/>
        </authorList>
    </citation>
    <scope>NUCLEOTIDE SEQUENCE</scope>
</reference>
<gene>
    <name evidence="1" type="ORF">SDC9_119808</name>
</gene>
<dbReference type="EMBL" id="VSSQ01024991">
    <property type="protein sequence ID" value="MPM72832.1"/>
    <property type="molecule type" value="Genomic_DNA"/>
</dbReference>
<dbReference type="AlphaFoldDB" id="A0A645C5B6"/>
<sequence>MKDNFFPFASLPAGFQVPNVARNQVKTVRILSGRFREYVINVFLRSCSEVVQPGYGLPESKEVLNKMAADEAGCSGDEP</sequence>
<comment type="caution">
    <text evidence="1">The sequence shown here is derived from an EMBL/GenBank/DDBJ whole genome shotgun (WGS) entry which is preliminary data.</text>
</comment>
<proteinExistence type="predicted"/>